<reference evidence="2 3" key="1">
    <citation type="submission" date="2016-10" db="EMBL/GenBank/DDBJ databases">
        <authorList>
            <person name="de Groot N.N."/>
        </authorList>
    </citation>
    <scope>NUCLEOTIDE SEQUENCE [LARGE SCALE GENOMIC DNA]</scope>
    <source>
        <strain evidence="2 3">WG14</strain>
    </source>
</reference>
<name>A0A1G6JEX6_9BACT</name>
<organism evidence="2 3">
    <name type="scientific">Geotoga petraea</name>
    <dbReference type="NCBI Taxonomy" id="28234"/>
    <lineage>
        <taxon>Bacteria</taxon>
        <taxon>Thermotogati</taxon>
        <taxon>Thermotogota</taxon>
        <taxon>Thermotogae</taxon>
        <taxon>Petrotogales</taxon>
        <taxon>Petrotogaceae</taxon>
        <taxon>Geotoga</taxon>
    </lineage>
</organism>
<proteinExistence type="predicted"/>
<keyword evidence="3" id="KW-1185">Reference proteome</keyword>
<evidence type="ECO:0000313" key="2">
    <source>
        <dbReference type="EMBL" id="SDC16446.1"/>
    </source>
</evidence>
<dbReference type="PANTHER" id="PTHR45138:SF9">
    <property type="entry name" value="DIGUANYLATE CYCLASE DGCM-RELATED"/>
    <property type="match status" value="1"/>
</dbReference>
<dbReference type="RefSeq" id="WP_091402518.1">
    <property type="nucleotide sequence ID" value="NZ_FMYV01000002.1"/>
</dbReference>
<dbReference type="InterPro" id="IPR027417">
    <property type="entry name" value="P-loop_NTPase"/>
</dbReference>
<dbReference type="InterPro" id="IPR043128">
    <property type="entry name" value="Rev_trsase/Diguanyl_cyclase"/>
</dbReference>
<feature type="domain" description="GGDEF" evidence="1">
    <location>
        <begin position="1190"/>
        <end position="1322"/>
    </location>
</feature>
<dbReference type="InterPro" id="IPR029787">
    <property type="entry name" value="Nucleotide_cyclase"/>
</dbReference>
<dbReference type="Gene3D" id="3.40.50.300">
    <property type="entry name" value="P-loop containing nucleotide triphosphate hydrolases"/>
    <property type="match status" value="1"/>
</dbReference>
<dbReference type="SUPFAM" id="SSF55073">
    <property type="entry name" value="Nucleotide cyclase"/>
    <property type="match status" value="1"/>
</dbReference>
<dbReference type="PROSITE" id="PS50887">
    <property type="entry name" value="GGDEF"/>
    <property type="match status" value="1"/>
</dbReference>
<dbReference type="STRING" id="28234.SAMN04488588_0489"/>
<dbReference type="Proteomes" id="UP000199322">
    <property type="component" value="Unassembled WGS sequence"/>
</dbReference>
<evidence type="ECO:0000313" key="3">
    <source>
        <dbReference type="Proteomes" id="UP000199322"/>
    </source>
</evidence>
<sequence>MEYTIVKKLNQNINFTDFLILIEGKFYRLRRLGDIHYLDIELLSKHENEFRKLNSSGILFPEIIDLNKEEPELYYPYFHEGKIDLKEDITVSFTSFLIKNFDNFIHNINFAPNCIDLEDFYVDDKKNYFYIAPIFKNLTKQNIFNLKDNNEESLIIVLQNIFNYLKDMNVDSKLKDFFTHISSKKVVCVSDMNKYFESFFEYNNEINIRQPYYIGRSDLMDKVAKEIKKKSMSKFLIYGKQRVGKTSFIRNISNKLKTLGNFTIFNARTLDDLDKELSKYVNIDSKQKSVELSILEKIYQLQESDKKNIVIIIDDYQEVQEDFINFIDLSSKANFSLNFNLVIITHDANLREKDIFEEFNKIKIDKFGFSEVEEMISSMMSKEFVQKNQSFIENIYHSSAGLPGNIEELINELYFNGYIYFKNGEWYVDSENMKMTNFNDFVSLKLKNIKKEIKKDISELSLLGNSFTSSDIKILSAITEKNYDLEEILSTKIIQKENSYYRFFNREYWEQFHSKFDKQALEKYHCHLYEKTYSFQKKIWHLRQVGKEKQIVHDYIKRIKDAYNNWSNIDIIQKSYEEIDNMGIKSDTIFIYFIKYLIFSGNFSKAKKYLKYIDKRWMNYYRLRILAEVEPEKTIDEINILLKETKNPFEIFYLKIIKGNILVNSKKEDFKSVMTLKNEIQVLYEKYKNNLAFVDLYLSFATDYGYYLQSINRKESQINNSEALAIAKNWNLKKHILNISLLMAHDYLDNSYMYESLTEEAISLSKSSNDLSKLPEIYMNKAYMHLYKGNIDDFFMNINESIKYSNILNNKLVELRCYGFKAFYYFYIDDMENIFSQIKIIESFMDIKNKRLHNRANYYYYYISSLYYLRLKDKQKIYDIINVINESYPELNHINILNKVFVSNDPDYIIENTEELFKNQINLEEMIYLLNEKFLMNKELKGLFITKTVDLIKLLKDNGYRLSLSILYEGISNFFLVQKEYLKSFKYFRLAIINFRNLGLIEKVKKLEEEFYNVIKNNSSILLYDDGEKKIKNHFYDDIINVSIMIISLDNIQEILDKTLNFLKNKFPVKSVFLRVETDMFESQSSTSYDFLVPSEEVFSIEPLGIFYVSKYNDFIIKYYMRNENLMINLNYFESIFDTIILLDEYLSATLSRIIYQQNSIKDYLTGAYSRRYLYLRLEEEYLKSLREDSRFAVAMFDLDDFKKVNDTYGHKEGDRVLKLFVDTINQNIRNLDILGRYGGEEFVLILPKITFEEALTVLERIKGKVKENSKKFLGYEITTSIGICSSRYIKNNDYKKIIAFADEALYNSKNTGKDKITVYKE</sequence>
<protein>
    <submittedName>
        <fullName evidence="2">Diguanylate cyclase (GGDEF) domain-containing protein</fullName>
    </submittedName>
</protein>
<accession>A0A1G6JEX6</accession>
<gene>
    <name evidence="2" type="ORF">SAMN04488588_0489</name>
</gene>
<dbReference type="EMBL" id="FMYV01000002">
    <property type="protein sequence ID" value="SDC16446.1"/>
    <property type="molecule type" value="Genomic_DNA"/>
</dbReference>
<dbReference type="CDD" id="cd01949">
    <property type="entry name" value="GGDEF"/>
    <property type="match status" value="1"/>
</dbReference>
<dbReference type="SMART" id="SM00267">
    <property type="entry name" value="GGDEF"/>
    <property type="match status" value="1"/>
</dbReference>
<dbReference type="InterPro" id="IPR000160">
    <property type="entry name" value="GGDEF_dom"/>
</dbReference>
<dbReference type="NCBIfam" id="TIGR00254">
    <property type="entry name" value="GGDEF"/>
    <property type="match status" value="1"/>
</dbReference>
<dbReference type="InterPro" id="IPR050469">
    <property type="entry name" value="Diguanylate_Cyclase"/>
</dbReference>
<dbReference type="FunFam" id="3.30.70.270:FF:000001">
    <property type="entry name" value="Diguanylate cyclase domain protein"/>
    <property type="match status" value="1"/>
</dbReference>
<evidence type="ECO:0000259" key="1">
    <source>
        <dbReference type="PROSITE" id="PS50887"/>
    </source>
</evidence>
<dbReference type="Gene3D" id="3.30.70.270">
    <property type="match status" value="1"/>
</dbReference>
<dbReference type="PANTHER" id="PTHR45138">
    <property type="entry name" value="REGULATORY COMPONENTS OF SENSORY TRANSDUCTION SYSTEM"/>
    <property type="match status" value="1"/>
</dbReference>
<dbReference type="SUPFAM" id="SSF52540">
    <property type="entry name" value="P-loop containing nucleoside triphosphate hydrolases"/>
    <property type="match status" value="1"/>
</dbReference>
<dbReference type="Pfam" id="PF00990">
    <property type="entry name" value="GGDEF"/>
    <property type="match status" value="1"/>
</dbReference>
<dbReference type="GO" id="GO:0052621">
    <property type="term" value="F:diguanylate cyclase activity"/>
    <property type="evidence" value="ECO:0007669"/>
    <property type="project" value="TreeGrafter"/>
</dbReference>